<comment type="caution">
    <text evidence="1">The sequence shown here is derived from an EMBL/GenBank/DDBJ whole genome shotgun (WGS) entry which is preliminary data.</text>
</comment>
<gene>
    <name evidence="1" type="ORF">Sradi_5248600</name>
</gene>
<reference evidence="1" key="2">
    <citation type="journal article" date="2024" name="Plant">
        <title>Genomic evolution and insights into agronomic trait innovations of Sesamum species.</title>
        <authorList>
            <person name="Miao H."/>
            <person name="Wang L."/>
            <person name="Qu L."/>
            <person name="Liu H."/>
            <person name="Sun Y."/>
            <person name="Le M."/>
            <person name="Wang Q."/>
            <person name="Wei S."/>
            <person name="Zheng Y."/>
            <person name="Lin W."/>
            <person name="Duan Y."/>
            <person name="Cao H."/>
            <person name="Xiong S."/>
            <person name="Wang X."/>
            <person name="Wei L."/>
            <person name="Li C."/>
            <person name="Ma Q."/>
            <person name="Ju M."/>
            <person name="Zhao R."/>
            <person name="Li G."/>
            <person name="Mu C."/>
            <person name="Tian Q."/>
            <person name="Mei H."/>
            <person name="Zhang T."/>
            <person name="Gao T."/>
            <person name="Zhang H."/>
        </authorList>
    </citation>
    <scope>NUCLEOTIDE SEQUENCE</scope>
    <source>
        <strain evidence="1">G02</strain>
    </source>
</reference>
<proteinExistence type="predicted"/>
<protein>
    <submittedName>
        <fullName evidence="1">Uncharacterized protein</fullName>
    </submittedName>
</protein>
<dbReference type="EMBL" id="JACGWJ010000024">
    <property type="protein sequence ID" value="KAL0319871.1"/>
    <property type="molecule type" value="Genomic_DNA"/>
</dbReference>
<organism evidence="1">
    <name type="scientific">Sesamum radiatum</name>
    <name type="common">Black benniseed</name>
    <dbReference type="NCBI Taxonomy" id="300843"/>
    <lineage>
        <taxon>Eukaryota</taxon>
        <taxon>Viridiplantae</taxon>
        <taxon>Streptophyta</taxon>
        <taxon>Embryophyta</taxon>
        <taxon>Tracheophyta</taxon>
        <taxon>Spermatophyta</taxon>
        <taxon>Magnoliopsida</taxon>
        <taxon>eudicotyledons</taxon>
        <taxon>Gunneridae</taxon>
        <taxon>Pentapetalae</taxon>
        <taxon>asterids</taxon>
        <taxon>lamiids</taxon>
        <taxon>Lamiales</taxon>
        <taxon>Pedaliaceae</taxon>
        <taxon>Sesamum</taxon>
    </lineage>
</organism>
<sequence>MDRRMPMSVRRTQGIFDKASFAGKTDTKGYPLSLHILDVQTSAGTRRKRYANTHLQGPQQGRKSLTAHKENGFGLGHHYKKLTSLLPLTSRGSQNQYLIETSPGQT</sequence>
<reference evidence="1" key="1">
    <citation type="submission" date="2020-06" db="EMBL/GenBank/DDBJ databases">
        <authorList>
            <person name="Li T."/>
            <person name="Hu X."/>
            <person name="Zhang T."/>
            <person name="Song X."/>
            <person name="Zhang H."/>
            <person name="Dai N."/>
            <person name="Sheng W."/>
            <person name="Hou X."/>
            <person name="Wei L."/>
        </authorList>
    </citation>
    <scope>NUCLEOTIDE SEQUENCE</scope>
    <source>
        <strain evidence="1">G02</strain>
        <tissue evidence="1">Leaf</tissue>
    </source>
</reference>
<name>A0AAW2LQ56_SESRA</name>
<evidence type="ECO:0000313" key="1">
    <source>
        <dbReference type="EMBL" id="KAL0319871.1"/>
    </source>
</evidence>
<accession>A0AAW2LQ56</accession>
<dbReference type="AlphaFoldDB" id="A0AAW2LQ56"/>